<evidence type="ECO:0000313" key="1">
    <source>
        <dbReference type="EMBL" id="CAI9731505.1"/>
    </source>
</evidence>
<sequence length="69" mass="7686">MATPTGYEFQSNNTLRLQVAVSLISKEVCDIVLPDLYEDLNACLAEAPVERLGATLAEISFHQQLSYRK</sequence>
<protein>
    <submittedName>
        <fullName evidence="1">Uncharacterized protein</fullName>
    </submittedName>
</protein>
<name>A0AA36BBT8_OCTVU</name>
<organism evidence="1 2">
    <name type="scientific">Octopus vulgaris</name>
    <name type="common">Common octopus</name>
    <dbReference type="NCBI Taxonomy" id="6645"/>
    <lineage>
        <taxon>Eukaryota</taxon>
        <taxon>Metazoa</taxon>
        <taxon>Spiralia</taxon>
        <taxon>Lophotrochozoa</taxon>
        <taxon>Mollusca</taxon>
        <taxon>Cephalopoda</taxon>
        <taxon>Coleoidea</taxon>
        <taxon>Octopodiformes</taxon>
        <taxon>Octopoda</taxon>
        <taxon>Incirrata</taxon>
        <taxon>Octopodidae</taxon>
        <taxon>Octopus</taxon>
    </lineage>
</organism>
<gene>
    <name evidence="1" type="ORF">OCTVUL_1B031370</name>
</gene>
<accession>A0AA36BBT8</accession>
<keyword evidence="2" id="KW-1185">Reference proteome</keyword>
<evidence type="ECO:0000313" key="2">
    <source>
        <dbReference type="Proteomes" id="UP001162480"/>
    </source>
</evidence>
<dbReference type="Proteomes" id="UP001162480">
    <property type="component" value="Chromosome 12"/>
</dbReference>
<proteinExistence type="predicted"/>
<dbReference type="AlphaFoldDB" id="A0AA36BBT8"/>
<reference evidence="1" key="1">
    <citation type="submission" date="2023-08" db="EMBL/GenBank/DDBJ databases">
        <authorList>
            <person name="Alioto T."/>
            <person name="Alioto T."/>
            <person name="Gomez Garrido J."/>
        </authorList>
    </citation>
    <scope>NUCLEOTIDE SEQUENCE</scope>
</reference>
<dbReference type="EMBL" id="OX597825">
    <property type="protein sequence ID" value="CAI9731505.1"/>
    <property type="molecule type" value="Genomic_DNA"/>
</dbReference>